<accession>A0ABW4LGT8</accession>
<dbReference type="RefSeq" id="WP_377933249.1">
    <property type="nucleotide sequence ID" value="NZ_JBHUEA010000008.1"/>
</dbReference>
<dbReference type="Pfam" id="PF18844">
    <property type="entry name" value="baeRF_family2"/>
    <property type="match status" value="1"/>
</dbReference>
<evidence type="ECO:0000313" key="1">
    <source>
        <dbReference type="EMBL" id="MFD1721214.1"/>
    </source>
</evidence>
<protein>
    <submittedName>
        <fullName evidence="1">Uncharacterized protein</fullName>
    </submittedName>
</protein>
<gene>
    <name evidence="1" type="ORF">ACFSBI_06590</name>
</gene>
<dbReference type="EMBL" id="JBHUEA010000008">
    <property type="protein sequence ID" value="MFD1721214.1"/>
    <property type="molecule type" value="Genomic_DNA"/>
</dbReference>
<keyword evidence="2" id="KW-1185">Reference proteome</keyword>
<name>A0ABW4LGT8_9MICO</name>
<sequence length="369" mass="37077">MTNDDLTRLLTAGDTIGLLEVDVSTSAMQPPAQAEGRRREAEDALRAAGGDDALVGALLPAVAPVAGAVDPIGMVAVSARGAVVQQPLPGAAPGRTRAEVTAVPDLSAILRGRERAVPVLAVEALAAGGVVRAYPTPGLPAAEQEEVTGEDLAVHEAHASGISQRAHDGSADDALAQNARRLADRVTAAARRWDASTVVVLGDPRSAELLATELQRGGDLTVAALGKDTAAAGADRSDLTEAVRLTVDALLADAHRALVDRLSAGGGRLGASGTAEVVAALQGAAVDTLLMGPDGIGGDLVALDAPPWIASDEADALGAGVLGRFPAVAALTRAALLTDAAVRFPDPGVLPGSAAVAAHLRRPLDIEED</sequence>
<dbReference type="Proteomes" id="UP001597347">
    <property type="component" value="Unassembled WGS sequence"/>
</dbReference>
<organism evidence="1 2">
    <name type="scientific">Amnibacterium endophyticum</name>
    <dbReference type="NCBI Taxonomy" id="2109337"/>
    <lineage>
        <taxon>Bacteria</taxon>
        <taxon>Bacillati</taxon>
        <taxon>Actinomycetota</taxon>
        <taxon>Actinomycetes</taxon>
        <taxon>Micrococcales</taxon>
        <taxon>Microbacteriaceae</taxon>
        <taxon>Amnibacterium</taxon>
    </lineage>
</organism>
<proteinExistence type="predicted"/>
<dbReference type="InterPro" id="IPR040701">
    <property type="entry name" value="Bact_RF_family2"/>
</dbReference>
<comment type="caution">
    <text evidence="1">The sequence shown here is derived from an EMBL/GenBank/DDBJ whole genome shotgun (WGS) entry which is preliminary data.</text>
</comment>
<reference evidence="2" key="1">
    <citation type="journal article" date="2019" name="Int. J. Syst. Evol. Microbiol.">
        <title>The Global Catalogue of Microorganisms (GCM) 10K type strain sequencing project: providing services to taxonomists for standard genome sequencing and annotation.</title>
        <authorList>
            <consortium name="The Broad Institute Genomics Platform"/>
            <consortium name="The Broad Institute Genome Sequencing Center for Infectious Disease"/>
            <person name="Wu L."/>
            <person name="Ma J."/>
        </authorList>
    </citation>
    <scope>NUCLEOTIDE SEQUENCE [LARGE SCALE GENOMIC DNA]</scope>
    <source>
        <strain evidence="2">CGMCC 1.12471</strain>
    </source>
</reference>
<evidence type="ECO:0000313" key="2">
    <source>
        <dbReference type="Proteomes" id="UP001597347"/>
    </source>
</evidence>